<feature type="transmembrane region" description="Helical" evidence="6">
    <location>
        <begin position="68"/>
        <end position="88"/>
    </location>
</feature>
<dbReference type="Pfam" id="PF00892">
    <property type="entry name" value="EamA"/>
    <property type="match status" value="2"/>
</dbReference>
<feature type="transmembrane region" description="Helical" evidence="6">
    <location>
        <begin position="154"/>
        <end position="172"/>
    </location>
</feature>
<keyword evidence="4 6" id="KW-1133">Transmembrane helix</keyword>
<evidence type="ECO:0000313" key="8">
    <source>
        <dbReference type="EMBL" id="MFC3265506.1"/>
    </source>
</evidence>
<dbReference type="SUPFAM" id="SSF103481">
    <property type="entry name" value="Multidrug resistance efflux transporter EmrE"/>
    <property type="match status" value="2"/>
</dbReference>
<dbReference type="RefSeq" id="WP_376831644.1">
    <property type="nucleotide sequence ID" value="NZ_JBHLWR010000006.1"/>
</dbReference>
<comment type="caution">
    <text evidence="8">The sequence shown here is derived from an EMBL/GenBank/DDBJ whole genome shotgun (WGS) entry which is preliminary data.</text>
</comment>
<comment type="subcellular location">
    <subcellularLocation>
        <location evidence="1">Membrane</location>
        <topology evidence="1">Multi-pass membrane protein</topology>
    </subcellularLocation>
</comment>
<evidence type="ECO:0000256" key="5">
    <source>
        <dbReference type="ARBA" id="ARBA00023136"/>
    </source>
</evidence>
<comment type="similarity">
    <text evidence="2">Belongs to the EamA transporter family.</text>
</comment>
<evidence type="ECO:0000256" key="3">
    <source>
        <dbReference type="ARBA" id="ARBA00022692"/>
    </source>
</evidence>
<protein>
    <submittedName>
        <fullName evidence="8">DMT family transporter</fullName>
    </submittedName>
</protein>
<feature type="transmembrane region" description="Helical" evidence="6">
    <location>
        <begin position="271"/>
        <end position="289"/>
    </location>
</feature>
<dbReference type="PANTHER" id="PTHR32322:SF2">
    <property type="entry name" value="EAMA DOMAIN-CONTAINING PROTEIN"/>
    <property type="match status" value="1"/>
</dbReference>
<dbReference type="InterPro" id="IPR037185">
    <property type="entry name" value="EmrE-like"/>
</dbReference>
<feature type="domain" description="EamA" evidence="7">
    <location>
        <begin position="12"/>
        <end position="141"/>
    </location>
</feature>
<feature type="transmembrane region" description="Helical" evidence="6">
    <location>
        <begin position="36"/>
        <end position="56"/>
    </location>
</feature>
<accession>A0ABV7LCE0</accession>
<feature type="transmembrane region" description="Helical" evidence="6">
    <location>
        <begin position="126"/>
        <end position="142"/>
    </location>
</feature>
<feature type="transmembrane region" description="Helical" evidence="6">
    <location>
        <begin position="184"/>
        <end position="204"/>
    </location>
</feature>
<evidence type="ECO:0000256" key="6">
    <source>
        <dbReference type="SAM" id="Phobius"/>
    </source>
</evidence>
<keyword evidence="5 6" id="KW-0472">Membrane</keyword>
<dbReference type="EMBL" id="JBHRUV010000017">
    <property type="protein sequence ID" value="MFC3265506.1"/>
    <property type="molecule type" value="Genomic_DNA"/>
</dbReference>
<dbReference type="InterPro" id="IPR050638">
    <property type="entry name" value="AA-Vitamin_Transporters"/>
</dbReference>
<feature type="domain" description="EamA" evidence="7">
    <location>
        <begin position="157"/>
        <end position="288"/>
    </location>
</feature>
<evidence type="ECO:0000313" key="9">
    <source>
        <dbReference type="Proteomes" id="UP001595536"/>
    </source>
</evidence>
<dbReference type="InterPro" id="IPR000620">
    <property type="entry name" value="EamA_dom"/>
</dbReference>
<proteinExistence type="inferred from homology"/>
<feature type="transmembrane region" description="Helical" evidence="6">
    <location>
        <begin position="94"/>
        <end position="114"/>
    </location>
</feature>
<dbReference type="Proteomes" id="UP001595536">
    <property type="component" value="Unassembled WGS sequence"/>
</dbReference>
<evidence type="ECO:0000256" key="1">
    <source>
        <dbReference type="ARBA" id="ARBA00004141"/>
    </source>
</evidence>
<sequence>MPNAALATRVAAAALIVILASGYLVARYVAPHAEPLTFLTVRFAATAGVMAAIAWLAQAPWPSSLREWLNIAVAGVLLQGVMLATVFWSVRQGLPAGVCSLVLALQPLLTGMLAGPLLGERVTARMWLGLLAGLAGAALVLAPRVSGEDALPPAPVAAAFLGLVAISLGTVWQKRTGQTGDLRVSVAVQFLAAFLFTAPLALLLEDLTFDGSGELWLAMSWSVLGTSAAGILLMLWLLRRMPVSAMSSLFYLIPVVAAAMTWLAFDERLAPVQILGMAVAVAGVWLTSLGQARPVAGPPARGTRP</sequence>
<evidence type="ECO:0000256" key="4">
    <source>
        <dbReference type="ARBA" id="ARBA00022989"/>
    </source>
</evidence>
<keyword evidence="3 6" id="KW-0812">Transmembrane</keyword>
<evidence type="ECO:0000256" key="2">
    <source>
        <dbReference type="ARBA" id="ARBA00007362"/>
    </source>
</evidence>
<dbReference type="PANTHER" id="PTHR32322">
    <property type="entry name" value="INNER MEMBRANE TRANSPORTER"/>
    <property type="match status" value="1"/>
</dbReference>
<feature type="transmembrane region" description="Helical" evidence="6">
    <location>
        <begin position="249"/>
        <end position="265"/>
    </location>
</feature>
<gene>
    <name evidence="8" type="ORF">ACFOEX_03880</name>
</gene>
<evidence type="ECO:0000259" key="7">
    <source>
        <dbReference type="Pfam" id="PF00892"/>
    </source>
</evidence>
<feature type="transmembrane region" description="Helical" evidence="6">
    <location>
        <begin position="216"/>
        <end position="237"/>
    </location>
</feature>
<name>A0ABV7LCE0_9HYPH</name>
<keyword evidence="9" id="KW-1185">Reference proteome</keyword>
<reference evidence="9" key="1">
    <citation type="journal article" date="2019" name="Int. J. Syst. Evol. Microbiol.">
        <title>The Global Catalogue of Microorganisms (GCM) 10K type strain sequencing project: providing services to taxonomists for standard genome sequencing and annotation.</title>
        <authorList>
            <consortium name="The Broad Institute Genomics Platform"/>
            <consortium name="The Broad Institute Genome Sequencing Center for Infectious Disease"/>
            <person name="Wu L."/>
            <person name="Ma J."/>
        </authorList>
    </citation>
    <scope>NUCLEOTIDE SEQUENCE [LARGE SCALE GENOMIC DNA]</scope>
    <source>
        <strain evidence="9">CCM 7941</strain>
    </source>
</reference>
<organism evidence="8 9">
    <name type="scientific">Camelimonas abortus</name>
    <dbReference type="NCBI Taxonomy" id="1017184"/>
    <lineage>
        <taxon>Bacteria</taxon>
        <taxon>Pseudomonadati</taxon>
        <taxon>Pseudomonadota</taxon>
        <taxon>Alphaproteobacteria</taxon>
        <taxon>Hyphomicrobiales</taxon>
        <taxon>Chelatococcaceae</taxon>
        <taxon>Camelimonas</taxon>
    </lineage>
</organism>
<dbReference type="Gene3D" id="1.10.3730.20">
    <property type="match status" value="1"/>
</dbReference>